<dbReference type="OrthoDB" id="9803333at2"/>
<organism evidence="2 3">
    <name type="scientific">Acidisarcina polymorpha</name>
    <dbReference type="NCBI Taxonomy" id="2211140"/>
    <lineage>
        <taxon>Bacteria</taxon>
        <taxon>Pseudomonadati</taxon>
        <taxon>Acidobacteriota</taxon>
        <taxon>Terriglobia</taxon>
        <taxon>Terriglobales</taxon>
        <taxon>Acidobacteriaceae</taxon>
        <taxon>Acidisarcina</taxon>
    </lineage>
</organism>
<sequence>MDLELNGKRALVTGSTSGIGEQIAKTLAGEGVQVVVHGRRKAEADRVVQEITASGGAAMAAIGDLGSDEETAEVVKVSLSAFGGIDILINNAGTFPMKPWLLSTAAEWLDLYNANVGSVVRLVTQLVPSMVERKWGRVVMLGSFLGPMPGPPVANYGTTKAANIAQAVSLAKELGGTGVTANTVSPGPIRTPGMEAGAREMMTSQGQEYNFDMFEQFYVQQTRLPAGRIGSPMDIANMVAFLSSPLADFITGANLRVDGGMMPTTN</sequence>
<name>A0A2Z5FZM6_9BACT</name>
<dbReference type="InterPro" id="IPR036291">
    <property type="entry name" value="NAD(P)-bd_dom_sf"/>
</dbReference>
<evidence type="ECO:0000313" key="2">
    <source>
        <dbReference type="EMBL" id="AXC12341.1"/>
    </source>
</evidence>
<gene>
    <name evidence="2" type="ORF">ACPOL_3042</name>
</gene>
<dbReference type="Gene3D" id="3.40.50.720">
    <property type="entry name" value="NAD(P)-binding Rossmann-like Domain"/>
    <property type="match status" value="1"/>
</dbReference>
<dbReference type="EMBL" id="CP030840">
    <property type="protein sequence ID" value="AXC12341.1"/>
    <property type="molecule type" value="Genomic_DNA"/>
</dbReference>
<keyword evidence="3" id="KW-1185">Reference proteome</keyword>
<protein>
    <submittedName>
        <fullName evidence="2">Short-chain dehydrogenase/reductase SDR</fullName>
    </submittedName>
</protein>
<dbReference type="SUPFAM" id="SSF51735">
    <property type="entry name" value="NAD(P)-binding Rossmann-fold domains"/>
    <property type="match status" value="1"/>
</dbReference>
<dbReference type="Proteomes" id="UP000253606">
    <property type="component" value="Chromosome"/>
</dbReference>
<dbReference type="InterPro" id="IPR002347">
    <property type="entry name" value="SDR_fam"/>
</dbReference>
<dbReference type="PANTHER" id="PTHR42879:SF2">
    <property type="entry name" value="3-OXOACYL-[ACYL-CARRIER-PROTEIN] REDUCTASE FABG"/>
    <property type="match status" value="1"/>
</dbReference>
<reference evidence="2 3" key="1">
    <citation type="journal article" date="2018" name="Front. Microbiol.">
        <title>Hydrolytic Capabilities as a Key to Environmental Success: Chitinolytic and Cellulolytic Acidobacteria From Acidic Sub-arctic Soils and Boreal Peatlands.</title>
        <authorList>
            <person name="Belova S.E."/>
            <person name="Ravin N.V."/>
            <person name="Pankratov T.A."/>
            <person name="Rakitin A.L."/>
            <person name="Ivanova A.A."/>
            <person name="Beletsky A.V."/>
            <person name="Mardanov A.V."/>
            <person name="Sinninghe Damste J.S."/>
            <person name="Dedysh S.N."/>
        </authorList>
    </citation>
    <scope>NUCLEOTIDE SEQUENCE [LARGE SCALE GENOMIC DNA]</scope>
    <source>
        <strain evidence="2 3">SBC82</strain>
    </source>
</reference>
<dbReference type="AlphaFoldDB" id="A0A2Z5FZM6"/>
<dbReference type="RefSeq" id="WP_114207574.1">
    <property type="nucleotide sequence ID" value="NZ_CP030840.1"/>
</dbReference>
<dbReference type="PANTHER" id="PTHR42879">
    <property type="entry name" value="3-OXOACYL-(ACYL-CARRIER-PROTEIN) REDUCTASE"/>
    <property type="match status" value="1"/>
</dbReference>
<proteinExistence type="inferred from homology"/>
<evidence type="ECO:0000256" key="1">
    <source>
        <dbReference type="ARBA" id="ARBA00006484"/>
    </source>
</evidence>
<dbReference type="PRINTS" id="PR00081">
    <property type="entry name" value="GDHRDH"/>
</dbReference>
<comment type="similarity">
    <text evidence="1">Belongs to the short-chain dehydrogenases/reductases (SDR) family.</text>
</comment>
<dbReference type="PRINTS" id="PR00080">
    <property type="entry name" value="SDRFAMILY"/>
</dbReference>
<dbReference type="FunFam" id="3.40.50.720:FF:000084">
    <property type="entry name" value="Short-chain dehydrogenase reductase"/>
    <property type="match status" value="1"/>
</dbReference>
<dbReference type="Pfam" id="PF13561">
    <property type="entry name" value="adh_short_C2"/>
    <property type="match status" value="1"/>
</dbReference>
<evidence type="ECO:0000313" key="3">
    <source>
        <dbReference type="Proteomes" id="UP000253606"/>
    </source>
</evidence>
<accession>A0A2Z5FZM6</accession>
<dbReference type="KEGG" id="abas:ACPOL_3042"/>
<dbReference type="InterPro" id="IPR050259">
    <property type="entry name" value="SDR"/>
</dbReference>